<keyword evidence="4" id="KW-1185">Reference proteome</keyword>
<evidence type="ECO:0008006" key="5">
    <source>
        <dbReference type="Google" id="ProtNLM"/>
    </source>
</evidence>
<reference evidence="3" key="1">
    <citation type="submission" date="2017-07" db="EMBL/GenBank/DDBJ databases">
        <title>Taro Niue Genome Assembly and Annotation.</title>
        <authorList>
            <person name="Atibalentja N."/>
            <person name="Keating K."/>
            <person name="Fields C.J."/>
        </authorList>
    </citation>
    <scope>NUCLEOTIDE SEQUENCE</scope>
    <source>
        <strain evidence="3">Niue_2</strain>
        <tissue evidence="3">Leaf</tissue>
    </source>
</reference>
<dbReference type="InterPro" id="IPR002885">
    <property type="entry name" value="PPR_rpt"/>
</dbReference>
<dbReference type="OrthoDB" id="185373at2759"/>
<name>A0A843XJA4_COLES</name>
<dbReference type="InterPro" id="IPR011990">
    <property type="entry name" value="TPR-like_helical_dom_sf"/>
</dbReference>
<dbReference type="Pfam" id="PF13041">
    <property type="entry name" value="PPR_2"/>
    <property type="match status" value="1"/>
</dbReference>
<dbReference type="PANTHER" id="PTHR47493">
    <property type="entry name" value="OS08G0520200 PROTEIN"/>
    <property type="match status" value="1"/>
</dbReference>
<organism evidence="3 4">
    <name type="scientific">Colocasia esculenta</name>
    <name type="common">Wild taro</name>
    <name type="synonym">Arum esculentum</name>
    <dbReference type="NCBI Taxonomy" id="4460"/>
    <lineage>
        <taxon>Eukaryota</taxon>
        <taxon>Viridiplantae</taxon>
        <taxon>Streptophyta</taxon>
        <taxon>Embryophyta</taxon>
        <taxon>Tracheophyta</taxon>
        <taxon>Spermatophyta</taxon>
        <taxon>Magnoliopsida</taxon>
        <taxon>Liliopsida</taxon>
        <taxon>Araceae</taxon>
        <taxon>Aroideae</taxon>
        <taxon>Colocasieae</taxon>
        <taxon>Colocasia</taxon>
    </lineage>
</organism>
<dbReference type="PROSITE" id="PS51375">
    <property type="entry name" value="PPR"/>
    <property type="match status" value="3"/>
</dbReference>
<dbReference type="Gene3D" id="1.25.40.10">
    <property type="entry name" value="Tetratricopeptide repeat domain"/>
    <property type="match status" value="2"/>
</dbReference>
<dbReference type="NCBIfam" id="TIGR00756">
    <property type="entry name" value="PPR"/>
    <property type="match status" value="3"/>
</dbReference>
<comment type="caution">
    <text evidence="3">The sequence shown here is derived from an EMBL/GenBank/DDBJ whole genome shotgun (WGS) entry which is preliminary data.</text>
</comment>
<keyword evidence="1" id="KW-0677">Repeat</keyword>
<dbReference type="AlphaFoldDB" id="A0A843XJA4"/>
<dbReference type="EMBL" id="NMUH01009195">
    <property type="protein sequence ID" value="MQM19778.1"/>
    <property type="molecule type" value="Genomic_DNA"/>
</dbReference>
<evidence type="ECO:0000256" key="2">
    <source>
        <dbReference type="PROSITE-ProRule" id="PRU00708"/>
    </source>
</evidence>
<proteinExistence type="predicted"/>
<gene>
    <name evidence="3" type="ORF">Taro_052792</name>
</gene>
<evidence type="ECO:0000313" key="3">
    <source>
        <dbReference type="EMBL" id="MQM19778.1"/>
    </source>
</evidence>
<evidence type="ECO:0000256" key="1">
    <source>
        <dbReference type="ARBA" id="ARBA00022737"/>
    </source>
</evidence>
<feature type="repeat" description="PPR" evidence="2">
    <location>
        <begin position="192"/>
        <end position="226"/>
    </location>
</feature>
<sequence length="486" mass="54065">MRDAAAVAASLPPSFLRRDRIPTCCWTPHPGIPSHHHHENNSLVLVDGRHQARGLPCPTGGKLPTRGCSRPLRFLDEQKGSDHLCSRESSIVVRLLPEETGSTGDACQMFDVLASRELSQVTGADHSRIIRLLCEEGSVEEANRVLREMAELGLRPSLSVYDSVVHALAREGDFRGAWDAMGRMTETGLAAVPETYHGLIRAYGKARMYDEVSKCVKAMASTGCSPNEVTYNILIVEYARGGLLERMEGAHRTLLSKRMRLLPSTLVVMLETYADLGVVAKMEKAYRNCLRSKAHLKESLVRKLALVYIKHLRFARLEELGNEVATRTGRVLLVWCLLLLCSALLSSQKGMESIAREMRIAQVSPRITFTNIMASAHAKMKNYRDLNLLLSQIGASGIRPDLVTVGILFDACANGFDGTRVLDVWRKHRFLERRAEMDTDPLVVAAFGKGPFLLRCEEQFSAVGPEVRGKRAAWTYVDLIRLVFTL</sequence>
<feature type="repeat" description="PPR" evidence="2">
    <location>
        <begin position="122"/>
        <end position="156"/>
    </location>
</feature>
<dbReference type="PANTHER" id="PTHR47493:SF3">
    <property type="entry name" value="PENTACOTRIPEPTIDE-REPEAT REGION OF PRORP DOMAIN-CONTAINING PROTEIN"/>
    <property type="match status" value="1"/>
</dbReference>
<dbReference type="Proteomes" id="UP000652761">
    <property type="component" value="Unassembled WGS sequence"/>
</dbReference>
<accession>A0A843XJA4</accession>
<dbReference type="Pfam" id="PF13812">
    <property type="entry name" value="PPR_3"/>
    <property type="match status" value="1"/>
</dbReference>
<evidence type="ECO:0000313" key="4">
    <source>
        <dbReference type="Proteomes" id="UP000652761"/>
    </source>
</evidence>
<protein>
    <recommendedName>
        <fullName evidence="5">Pentatricopeptide repeat-containing protein</fullName>
    </recommendedName>
</protein>
<feature type="repeat" description="PPR" evidence="2">
    <location>
        <begin position="157"/>
        <end position="191"/>
    </location>
</feature>